<accession>A0A4R3LY13</accession>
<evidence type="ECO:0000313" key="3">
    <source>
        <dbReference type="Proteomes" id="UP000294664"/>
    </source>
</evidence>
<protein>
    <submittedName>
        <fullName evidence="2">Uncharacterized protein</fullName>
    </submittedName>
</protein>
<dbReference type="EMBL" id="SMAI01000004">
    <property type="protein sequence ID" value="TCT05532.1"/>
    <property type="molecule type" value="Genomic_DNA"/>
</dbReference>
<dbReference type="RefSeq" id="WP_132030881.1">
    <property type="nucleotide sequence ID" value="NZ_SMAI01000004.1"/>
</dbReference>
<name>A0A4R3LY13_9HYPH</name>
<gene>
    <name evidence="2" type="ORF">EDC64_10489</name>
</gene>
<proteinExistence type="predicted"/>
<dbReference type="OrthoDB" id="7998218at2"/>
<evidence type="ECO:0000313" key="2">
    <source>
        <dbReference type="EMBL" id="TCT05532.1"/>
    </source>
</evidence>
<organism evidence="2 3">
    <name type="scientific">Aquabacter spiritensis</name>
    <dbReference type="NCBI Taxonomy" id="933073"/>
    <lineage>
        <taxon>Bacteria</taxon>
        <taxon>Pseudomonadati</taxon>
        <taxon>Pseudomonadota</taxon>
        <taxon>Alphaproteobacteria</taxon>
        <taxon>Hyphomicrobiales</taxon>
        <taxon>Xanthobacteraceae</taxon>
        <taxon>Aquabacter</taxon>
    </lineage>
</organism>
<feature type="compositionally biased region" description="Basic and acidic residues" evidence="1">
    <location>
        <begin position="45"/>
        <end position="67"/>
    </location>
</feature>
<dbReference type="AlphaFoldDB" id="A0A4R3LY13"/>
<evidence type="ECO:0000256" key="1">
    <source>
        <dbReference type="SAM" id="MobiDB-lite"/>
    </source>
</evidence>
<reference evidence="2 3" key="1">
    <citation type="submission" date="2019-03" db="EMBL/GenBank/DDBJ databases">
        <title>Genomic Encyclopedia of Type Strains, Phase IV (KMG-IV): sequencing the most valuable type-strain genomes for metagenomic binning, comparative biology and taxonomic classification.</title>
        <authorList>
            <person name="Goeker M."/>
        </authorList>
    </citation>
    <scope>NUCLEOTIDE SEQUENCE [LARGE SCALE GENOMIC DNA]</scope>
    <source>
        <strain evidence="2 3">DSM 9035</strain>
    </source>
</reference>
<comment type="caution">
    <text evidence="2">The sequence shown here is derived from an EMBL/GenBank/DDBJ whole genome shotgun (WGS) entry which is preliminary data.</text>
</comment>
<dbReference type="Proteomes" id="UP000294664">
    <property type="component" value="Unassembled WGS sequence"/>
</dbReference>
<keyword evidence="3" id="KW-1185">Reference proteome</keyword>
<sequence>MTPNAPKGRTAAEQDRDLDEALEDTFPASDPPAATNPSSFTGAEVAREKDGTEETRRESDRLDEELKQTFPASDTPTIVRKHEKPE</sequence>
<feature type="region of interest" description="Disordered" evidence="1">
    <location>
        <begin position="1"/>
        <end position="86"/>
    </location>
</feature>